<keyword evidence="6" id="KW-0472">Membrane</keyword>
<sequence>MKGSCSWVRPLAASTTSDTRVFLFTYQLEIDGSSLWDQLLNQSYALISGLDENRALPGHHLRPLLFICHSLGGLVLKRALTLGVRSRQAYQDATSGIIFLGSPHLASASAEGWGIVKLLMKANRKDISVDNMTDYEMECIMSTCRQFEDLHLTFPILSVHERRETKFRENIFRPRRLRSKKSPTEVLVSRSMVQINTHREAMFEVDKTQHGSFRCRG</sequence>
<dbReference type="Gene3D" id="3.40.50.1820">
    <property type="entry name" value="alpha/beta hydrolase"/>
    <property type="match status" value="1"/>
</dbReference>
<evidence type="ECO:0000256" key="3">
    <source>
        <dbReference type="ARBA" id="ARBA00004370"/>
    </source>
</evidence>
<evidence type="ECO:0000313" key="7">
    <source>
        <dbReference type="EMBL" id="KAK3941871.1"/>
    </source>
</evidence>
<dbReference type="EMBL" id="MU853779">
    <property type="protein sequence ID" value="KAK3941871.1"/>
    <property type="molecule type" value="Genomic_DNA"/>
</dbReference>
<dbReference type="AlphaFoldDB" id="A0AAN6S6P5"/>
<gene>
    <name evidence="7" type="ORF">QBC46DRAFT_285358</name>
</gene>
<evidence type="ECO:0000256" key="6">
    <source>
        <dbReference type="ARBA" id="ARBA00023136"/>
    </source>
</evidence>
<dbReference type="InterPro" id="IPR052374">
    <property type="entry name" value="SERAC1"/>
</dbReference>
<dbReference type="GO" id="GO:0016020">
    <property type="term" value="C:membrane"/>
    <property type="evidence" value="ECO:0007669"/>
    <property type="project" value="UniProtKB-SubCell"/>
</dbReference>
<dbReference type="PANTHER" id="PTHR48182:SF2">
    <property type="entry name" value="PROTEIN SERAC1"/>
    <property type="match status" value="1"/>
</dbReference>
<feature type="non-terminal residue" evidence="7">
    <location>
        <position position="217"/>
    </location>
</feature>
<proteinExistence type="predicted"/>
<keyword evidence="4" id="KW-0256">Endoplasmic reticulum</keyword>
<evidence type="ECO:0000256" key="4">
    <source>
        <dbReference type="ARBA" id="ARBA00022824"/>
    </source>
</evidence>
<dbReference type="SUPFAM" id="SSF53474">
    <property type="entry name" value="alpha/beta-Hydrolases"/>
    <property type="match status" value="1"/>
</dbReference>
<dbReference type="Proteomes" id="UP001303473">
    <property type="component" value="Unassembled WGS sequence"/>
</dbReference>
<evidence type="ECO:0008006" key="9">
    <source>
        <dbReference type="Google" id="ProtNLM"/>
    </source>
</evidence>
<keyword evidence="5" id="KW-0496">Mitochondrion</keyword>
<evidence type="ECO:0000256" key="1">
    <source>
        <dbReference type="ARBA" id="ARBA00004173"/>
    </source>
</evidence>
<evidence type="ECO:0000256" key="5">
    <source>
        <dbReference type="ARBA" id="ARBA00023128"/>
    </source>
</evidence>
<comment type="caution">
    <text evidence="7">The sequence shown here is derived from an EMBL/GenBank/DDBJ whole genome shotgun (WGS) entry which is preliminary data.</text>
</comment>
<evidence type="ECO:0000313" key="8">
    <source>
        <dbReference type="Proteomes" id="UP001303473"/>
    </source>
</evidence>
<name>A0AAN6S6P5_9PEZI</name>
<dbReference type="GO" id="GO:0005783">
    <property type="term" value="C:endoplasmic reticulum"/>
    <property type="evidence" value="ECO:0007669"/>
    <property type="project" value="UniProtKB-SubCell"/>
</dbReference>
<comment type="subcellular location">
    <subcellularLocation>
        <location evidence="2">Endoplasmic reticulum</location>
    </subcellularLocation>
    <subcellularLocation>
        <location evidence="3">Membrane</location>
    </subcellularLocation>
    <subcellularLocation>
        <location evidence="1">Mitochondrion</location>
    </subcellularLocation>
</comment>
<dbReference type="PANTHER" id="PTHR48182">
    <property type="entry name" value="PROTEIN SERAC1"/>
    <property type="match status" value="1"/>
</dbReference>
<protein>
    <recommendedName>
        <fullName evidence="9">DUF676 domain-containing protein</fullName>
    </recommendedName>
</protein>
<evidence type="ECO:0000256" key="2">
    <source>
        <dbReference type="ARBA" id="ARBA00004240"/>
    </source>
</evidence>
<accession>A0AAN6S6P5</accession>
<dbReference type="GO" id="GO:0005739">
    <property type="term" value="C:mitochondrion"/>
    <property type="evidence" value="ECO:0007669"/>
    <property type="project" value="UniProtKB-SubCell"/>
</dbReference>
<reference evidence="8" key="1">
    <citation type="journal article" date="2023" name="Mol. Phylogenet. Evol.">
        <title>Genome-scale phylogeny and comparative genomics of the fungal order Sordariales.</title>
        <authorList>
            <person name="Hensen N."/>
            <person name="Bonometti L."/>
            <person name="Westerberg I."/>
            <person name="Brannstrom I.O."/>
            <person name="Guillou S."/>
            <person name="Cros-Aarteil S."/>
            <person name="Calhoun S."/>
            <person name="Haridas S."/>
            <person name="Kuo A."/>
            <person name="Mondo S."/>
            <person name="Pangilinan J."/>
            <person name="Riley R."/>
            <person name="LaButti K."/>
            <person name="Andreopoulos B."/>
            <person name="Lipzen A."/>
            <person name="Chen C."/>
            <person name="Yan M."/>
            <person name="Daum C."/>
            <person name="Ng V."/>
            <person name="Clum A."/>
            <person name="Steindorff A."/>
            <person name="Ohm R.A."/>
            <person name="Martin F."/>
            <person name="Silar P."/>
            <person name="Natvig D.O."/>
            <person name="Lalanne C."/>
            <person name="Gautier V."/>
            <person name="Ament-Velasquez S.L."/>
            <person name="Kruys A."/>
            <person name="Hutchinson M.I."/>
            <person name="Powell A.J."/>
            <person name="Barry K."/>
            <person name="Miller A.N."/>
            <person name="Grigoriev I.V."/>
            <person name="Debuchy R."/>
            <person name="Gladieux P."/>
            <person name="Hiltunen Thoren M."/>
            <person name="Johannesson H."/>
        </authorList>
    </citation>
    <scope>NUCLEOTIDE SEQUENCE [LARGE SCALE GENOMIC DNA]</scope>
    <source>
        <strain evidence="8">CBS 340.73</strain>
    </source>
</reference>
<dbReference type="InterPro" id="IPR029058">
    <property type="entry name" value="AB_hydrolase_fold"/>
</dbReference>
<keyword evidence="8" id="KW-1185">Reference proteome</keyword>
<organism evidence="7 8">
    <name type="scientific">Diplogelasinospora grovesii</name>
    <dbReference type="NCBI Taxonomy" id="303347"/>
    <lineage>
        <taxon>Eukaryota</taxon>
        <taxon>Fungi</taxon>
        <taxon>Dikarya</taxon>
        <taxon>Ascomycota</taxon>
        <taxon>Pezizomycotina</taxon>
        <taxon>Sordariomycetes</taxon>
        <taxon>Sordariomycetidae</taxon>
        <taxon>Sordariales</taxon>
        <taxon>Diplogelasinosporaceae</taxon>
        <taxon>Diplogelasinospora</taxon>
    </lineage>
</organism>